<dbReference type="RefSeq" id="WP_093846873.1">
    <property type="nucleotide sequence ID" value="NZ_FOSG01000001.1"/>
</dbReference>
<dbReference type="Gene3D" id="2.130.10.10">
    <property type="entry name" value="YVTN repeat-like/Quinoprotein amine dehydrogenase"/>
    <property type="match status" value="1"/>
</dbReference>
<evidence type="ECO:0000256" key="1">
    <source>
        <dbReference type="SAM" id="MobiDB-lite"/>
    </source>
</evidence>
<keyword evidence="5" id="KW-1185">Reference proteome</keyword>
<feature type="chain" id="PRO_5038683868" description="WD40 repeat domain-containing protein" evidence="3">
    <location>
        <begin position="20"/>
        <end position="356"/>
    </location>
</feature>
<evidence type="ECO:0000256" key="3">
    <source>
        <dbReference type="SAM" id="SignalP"/>
    </source>
</evidence>
<dbReference type="AlphaFoldDB" id="A0A1I3U624"/>
<sequence length="356" mass="37070">MRRLVRAACAAVVAAAVTAAVTAGAPGAAADPAADGFTIEDERITESSGLAPSRAHPGVYWTHNDSDDGPYVYAIDGRTGETVATVTLAGVSPRDVEAVSVGPDGDVYVGDIGDNFGGRWPEVWIYRFAEPEKLSDQAVEATRHTVRYADGPRDAESLAVHPVTGRVYIVSKHRDGGALYAGPDELPASGAATFTRAADIGLWATDAAFSPDGTRLAVRGYFGGTMYAWEDGRPRELGRLTVPVQRQGESVTFTPDGRTLLYGTEGERSPVQPMPLTEEQLPESAREEKPDQTGGDEAGEGADGAAGDREPDAAGDDRDGDGGGEGSTLGFVLALVAGAAVLLALRRSKRRGGGDA</sequence>
<protein>
    <recommendedName>
        <fullName evidence="6">WD40 repeat domain-containing protein</fullName>
    </recommendedName>
</protein>
<organism evidence="4 5">
    <name type="scientific">Streptomyces pini</name>
    <dbReference type="NCBI Taxonomy" id="1520580"/>
    <lineage>
        <taxon>Bacteria</taxon>
        <taxon>Bacillati</taxon>
        <taxon>Actinomycetota</taxon>
        <taxon>Actinomycetes</taxon>
        <taxon>Kitasatosporales</taxon>
        <taxon>Streptomycetaceae</taxon>
        <taxon>Streptomyces</taxon>
    </lineage>
</organism>
<evidence type="ECO:0000313" key="4">
    <source>
        <dbReference type="EMBL" id="SFJ78039.1"/>
    </source>
</evidence>
<proteinExistence type="predicted"/>
<name>A0A1I3U624_9ACTN</name>
<feature type="transmembrane region" description="Helical" evidence="2">
    <location>
        <begin position="328"/>
        <end position="345"/>
    </location>
</feature>
<gene>
    <name evidence="4" type="ORF">SAMN05192584_101292</name>
</gene>
<keyword evidence="2" id="KW-0812">Transmembrane</keyword>
<dbReference type="OrthoDB" id="9801244at2"/>
<dbReference type="SUPFAM" id="SSF75011">
    <property type="entry name" value="3-carboxy-cis,cis-mucoante lactonizing enzyme"/>
    <property type="match status" value="1"/>
</dbReference>
<keyword evidence="2" id="KW-1133">Transmembrane helix</keyword>
<dbReference type="Proteomes" id="UP000198928">
    <property type="component" value="Unassembled WGS sequence"/>
</dbReference>
<keyword evidence="3" id="KW-0732">Signal</keyword>
<dbReference type="EMBL" id="FOSG01000001">
    <property type="protein sequence ID" value="SFJ78039.1"/>
    <property type="molecule type" value="Genomic_DNA"/>
</dbReference>
<evidence type="ECO:0000256" key="2">
    <source>
        <dbReference type="SAM" id="Phobius"/>
    </source>
</evidence>
<dbReference type="InterPro" id="IPR015943">
    <property type="entry name" value="WD40/YVTN_repeat-like_dom_sf"/>
</dbReference>
<keyword evidence="2" id="KW-0472">Membrane</keyword>
<feature type="region of interest" description="Disordered" evidence="1">
    <location>
        <begin position="248"/>
        <end position="328"/>
    </location>
</feature>
<evidence type="ECO:0008006" key="6">
    <source>
        <dbReference type="Google" id="ProtNLM"/>
    </source>
</evidence>
<accession>A0A1I3U624</accession>
<feature type="compositionally biased region" description="Basic and acidic residues" evidence="1">
    <location>
        <begin position="306"/>
        <end position="321"/>
    </location>
</feature>
<feature type="signal peptide" evidence="3">
    <location>
        <begin position="1"/>
        <end position="19"/>
    </location>
</feature>
<reference evidence="5" key="1">
    <citation type="submission" date="2016-10" db="EMBL/GenBank/DDBJ databases">
        <authorList>
            <person name="Varghese N."/>
            <person name="Submissions S."/>
        </authorList>
    </citation>
    <scope>NUCLEOTIDE SEQUENCE [LARGE SCALE GENOMIC DNA]</scope>
    <source>
        <strain evidence="5">PL19</strain>
    </source>
</reference>
<evidence type="ECO:0000313" key="5">
    <source>
        <dbReference type="Proteomes" id="UP000198928"/>
    </source>
</evidence>